<dbReference type="PANTHER" id="PTHR24345">
    <property type="entry name" value="SERINE/THREONINE-PROTEIN KINASE PLK"/>
    <property type="match status" value="1"/>
</dbReference>
<keyword evidence="4" id="KW-0418">Kinase</keyword>
<evidence type="ECO:0000256" key="3">
    <source>
        <dbReference type="ARBA" id="ARBA00022741"/>
    </source>
</evidence>
<evidence type="ECO:0000256" key="5">
    <source>
        <dbReference type="ARBA" id="ARBA00022840"/>
    </source>
</evidence>
<dbReference type="InterPro" id="IPR000719">
    <property type="entry name" value="Prot_kinase_dom"/>
</dbReference>
<evidence type="ECO:0000259" key="7">
    <source>
        <dbReference type="PROSITE" id="PS50011"/>
    </source>
</evidence>
<dbReference type="GO" id="GO:0004674">
    <property type="term" value="F:protein serine/threonine kinase activity"/>
    <property type="evidence" value="ECO:0007669"/>
    <property type="project" value="UniProtKB-KW"/>
</dbReference>
<proteinExistence type="predicted"/>
<dbReference type="PANTHER" id="PTHR24345:SF91">
    <property type="entry name" value="SERINE_THREONINE-PROTEIN KINASE PLK4"/>
    <property type="match status" value="1"/>
</dbReference>
<dbReference type="SUPFAM" id="SSF56112">
    <property type="entry name" value="Protein kinase-like (PK-like)"/>
    <property type="match status" value="1"/>
</dbReference>
<keyword evidence="2" id="KW-0808">Transferase</keyword>
<name>A0A8S2CX14_9BILA</name>
<organism evidence="8 10">
    <name type="scientific">Didymodactylos carnosus</name>
    <dbReference type="NCBI Taxonomy" id="1234261"/>
    <lineage>
        <taxon>Eukaryota</taxon>
        <taxon>Metazoa</taxon>
        <taxon>Spiralia</taxon>
        <taxon>Gnathifera</taxon>
        <taxon>Rotifera</taxon>
        <taxon>Eurotatoria</taxon>
        <taxon>Bdelloidea</taxon>
        <taxon>Philodinida</taxon>
        <taxon>Philodinidae</taxon>
        <taxon>Didymodactylos</taxon>
    </lineage>
</organism>
<comment type="caution">
    <text evidence="8">The sequence shown here is derived from an EMBL/GenBank/DDBJ whole genome shotgun (WGS) entry which is preliminary data.</text>
</comment>
<evidence type="ECO:0000313" key="9">
    <source>
        <dbReference type="EMBL" id="CAF3576892.1"/>
    </source>
</evidence>
<feature type="domain" description="Protein kinase" evidence="7">
    <location>
        <begin position="1"/>
        <end position="185"/>
    </location>
</feature>
<dbReference type="AlphaFoldDB" id="A0A8S2CX14"/>
<evidence type="ECO:0000256" key="2">
    <source>
        <dbReference type="ARBA" id="ARBA00022679"/>
    </source>
</evidence>
<evidence type="ECO:0000256" key="1">
    <source>
        <dbReference type="ARBA" id="ARBA00022527"/>
    </source>
</evidence>
<reference evidence="8" key="1">
    <citation type="submission" date="2021-02" db="EMBL/GenBank/DDBJ databases">
        <authorList>
            <person name="Nowell W R."/>
        </authorList>
    </citation>
    <scope>NUCLEOTIDE SEQUENCE</scope>
</reference>
<gene>
    <name evidence="8" type="ORF">OVA965_LOCUS4289</name>
    <name evidence="9" type="ORF">TMI583_LOCUS4287</name>
</gene>
<dbReference type="Proteomes" id="UP000677228">
    <property type="component" value="Unassembled WGS sequence"/>
</dbReference>
<keyword evidence="3 6" id="KW-0547">Nucleotide-binding</keyword>
<dbReference type="GO" id="GO:0005634">
    <property type="term" value="C:nucleus"/>
    <property type="evidence" value="ECO:0007669"/>
    <property type="project" value="TreeGrafter"/>
</dbReference>
<dbReference type="InterPro" id="IPR017441">
    <property type="entry name" value="Protein_kinase_ATP_BS"/>
</dbReference>
<feature type="binding site" evidence="6">
    <location>
        <position position="40"/>
    </location>
    <ligand>
        <name>ATP</name>
        <dbReference type="ChEBI" id="CHEBI:30616"/>
    </ligand>
</feature>
<keyword evidence="5 6" id="KW-0067">ATP-binding</keyword>
<dbReference type="Proteomes" id="UP000682733">
    <property type="component" value="Unassembled WGS sequence"/>
</dbReference>
<keyword evidence="1" id="KW-0723">Serine/threonine-protein kinase</keyword>
<accession>A0A8S2CX14</accession>
<dbReference type="PROSITE" id="PS50011">
    <property type="entry name" value="PROTEIN_KINASE_DOM"/>
    <property type="match status" value="1"/>
</dbReference>
<dbReference type="PROSITE" id="PS00107">
    <property type="entry name" value="PROTEIN_KINASE_ATP"/>
    <property type="match status" value="1"/>
</dbReference>
<dbReference type="EMBL" id="CAJOBA010001108">
    <property type="protein sequence ID" value="CAF3576892.1"/>
    <property type="molecule type" value="Genomic_DNA"/>
</dbReference>
<dbReference type="Gene3D" id="1.10.510.10">
    <property type="entry name" value="Transferase(Phosphotransferase) domain 1"/>
    <property type="match status" value="2"/>
</dbReference>
<dbReference type="GO" id="GO:0005524">
    <property type="term" value="F:ATP binding"/>
    <property type="evidence" value="ECO:0007669"/>
    <property type="project" value="UniProtKB-UniRule"/>
</dbReference>
<protein>
    <recommendedName>
        <fullName evidence="7">Protein kinase domain-containing protein</fullName>
    </recommendedName>
</protein>
<sequence>MFPSTETINDYFIYHELGRGGFATVYKAIRLSDKYEFACKMIDRLKIQQQTPSQYRLMHKRLKNEIEIHSRLKHPNIVNKIADFGLAKKVETADTKNQTMCGTPNFLSPFETDVWSLGILIYTLLVGQPPFDTENVLSTLSRVAKVEYELPTSLSVEAKDLINNILQKQPEKRLTLNQVKEHSFFTKEFVKQSPFYENLFLITKPSNVLFTNVHGVPSLSKTDCFYNIERND</sequence>
<dbReference type="Pfam" id="PF00069">
    <property type="entry name" value="Pkinase"/>
    <property type="match status" value="2"/>
</dbReference>
<evidence type="ECO:0000256" key="4">
    <source>
        <dbReference type="ARBA" id="ARBA00022777"/>
    </source>
</evidence>
<evidence type="ECO:0000313" key="8">
    <source>
        <dbReference type="EMBL" id="CAF0794042.1"/>
    </source>
</evidence>
<dbReference type="EMBL" id="CAJNOK010001108">
    <property type="protein sequence ID" value="CAF0794042.1"/>
    <property type="molecule type" value="Genomic_DNA"/>
</dbReference>
<evidence type="ECO:0000313" key="10">
    <source>
        <dbReference type="Proteomes" id="UP000677228"/>
    </source>
</evidence>
<dbReference type="InterPro" id="IPR011009">
    <property type="entry name" value="Kinase-like_dom_sf"/>
</dbReference>
<evidence type="ECO:0000256" key="6">
    <source>
        <dbReference type="PROSITE-ProRule" id="PRU10141"/>
    </source>
</evidence>